<dbReference type="RefSeq" id="XP_037154702.1">
    <property type="nucleotide sequence ID" value="XM_037299876.1"/>
</dbReference>
<accession>A0A8H6CMU9</accession>
<feature type="domain" description="2EXR" evidence="1">
    <location>
        <begin position="26"/>
        <end position="97"/>
    </location>
</feature>
<comment type="caution">
    <text evidence="2">The sequence shown here is derived from an EMBL/GenBank/DDBJ whole genome shotgun (WGS) entry which is preliminary data.</text>
</comment>
<proteinExistence type="predicted"/>
<evidence type="ECO:0000313" key="2">
    <source>
        <dbReference type="EMBL" id="KAF6226149.1"/>
    </source>
</evidence>
<dbReference type="AlphaFoldDB" id="A0A8H6CMU9"/>
<protein>
    <recommendedName>
        <fullName evidence="1">2EXR domain-containing protein</fullName>
    </recommendedName>
</protein>
<evidence type="ECO:0000259" key="1">
    <source>
        <dbReference type="Pfam" id="PF20150"/>
    </source>
</evidence>
<dbReference type="GeneID" id="59337410"/>
<dbReference type="InterPro" id="IPR038883">
    <property type="entry name" value="AN11006-like"/>
</dbReference>
<evidence type="ECO:0000313" key="3">
    <source>
        <dbReference type="Proteomes" id="UP000593566"/>
    </source>
</evidence>
<gene>
    <name evidence="2" type="ORF">HO133_009015</name>
</gene>
<organism evidence="2 3">
    <name type="scientific">Letharia lupina</name>
    <dbReference type="NCBI Taxonomy" id="560253"/>
    <lineage>
        <taxon>Eukaryota</taxon>
        <taxon>Fungi</taxon>
        <taxon>Dikarya</taxon>
        <taxon>Ascomycota</taxon>
        <taxon>Pezizomycotina</taxon>
        <taxon>Lecanoromycetes</taxon>
        <taxon>OSLEUM clade</taxon>
        <taxon>Lecanoromycetidae</taxon>
        <taxon>Lecanorales</taxon>
        <taxon>Lecanorineae</taxon>
        <taxon>Parmeliaceae</taxon>
        <taxon>Letharia</taxon>
    </lineage>
</organism>
<dbReference type="PANTHER" id="PTHR42085">
    <property type="entry name" value="F-BOX DOMAIN-CONTAINING PROTEIN"/>
    <property type="match status" value="1"/>
</dbReference>
<dbReference type="InterPro" id="IPR045518">
    <property type="entry name" value="2EXR"/>
</dbReference>
<keyword evidence="3" id="KW-1185">Reference proteome</keyword>
<sequence>MSEGILSEQPASVDNPSAFDRQGVFRFMSLPPELRRKVYYFTIVEPHPLPLIARYGVSDHYSAYYAVEKDLRMLETCREFRAEMKNLPYSENSFSFSIRQSELEKGTKMFPVDLTRIQKCYISVTGMKGSGGISDEDDEDDKAVFCTGVQDIQDFVATLVFKGHQMKYLLVECEPQDCHFLAVSLSPLSMLRRIRSVRFRSCRAEMHHYFRFLEGLMMGSWPVHFSDLVDFWEDYSMEDDLLTHPEESWLVEGRDVATSVVVKSEAQMEATAKDLYSILGIEHDFIPQGELDETCSFWHVDKEKLLVT</sequence>
<dbReference type="PANTHER" id="PTHR42085:SF2">
    <property type="entry name" value="F-BOX DOMAIN-CONTAINING PROTEIN"/>
    <property type="match status" value="1"/>
</dbReference>
<dbReference type="Pfam" id="PF20150">
    <property type="entry name" value="2EXR"/>
    <property type="match status" value="1"/>
</dbReference>
<dbReference type="Proteomes" id="UP000593566">
    <property type="component" value="Unassembled WGS sequence"/>
</dbReference>
<name>A0A8H6CMU9_9LECA</name>
<dbReference type="EMBL" id="JACCJB010000006">
    <property type="protein sequence ID" value="KAF6226149.1"/>
    <property type="molecule type" value="Genomic_DNA"/>
</dbReference>
<reference evidence="2 3" key="1">
    <citation type="journal article" date="2020" name="Genomics">
        <title>Complete, high-quality genomes from long-read metagenomic sequencing of two wolf lichen thalli reveals enigmatic genome architecture.</title>
        <authorList>
            <person name="McKenzie S.K."/>
            <person name="Walston R.F."/>
            <person name="Allen J.L."/>
        </authorList>
    </citation>
    <scope>NUCLEOTIDE SEQUENCE [LARGE SCALE GENOMIC DNA]</scope>
    <source>
        <strain evidence="2">WasteWater1</strain>
    </source>
</reference>